<dbReference type="Pfam" id="PF00196">
    <property type="entry name" value="GerE"/>
    <property type="match status" value="1"/>
</dbReference>
<organism evidence="7 8">
    <name type="scientific">Paracoccus nototheniae</name>
    <dbReference type="NCBI Taxonomy" id="2489002"/>
    <lineage>
        <taxon>Bacteria</taxon>
        <taxon>Pseudomonadati</taxon>
        <taxon>Pseudomonadota</taxon>
        <taxon>Alphaproteobacteria</taxon>
        <taxon>Rhodobacterales</taxon>
        <taxon>Paracoccaceae</taxon>
        <taxon>Paracoccus</taxon>
    </lineage>
</organism>
<dbReference type="InterPro" id="IPR058245">
    <property type="entry name" value="NreC/VraR/RcsB-like_REC"/>
</dbReference>
<dbReference type="PROSITE" id="PS50110">
    <property type="entry name" value="RESPONSE_REGULATORY"/>
    <property type="match status" value="1"/>
</dbReference>
<evidence type="ECO:0000256" key="3">
    <source>
        <dbReference type="PROSITE-ProRule" id="PRU00169"/>
    </source>
</evidence>
<evidence type="ECO:0000313" key="8">
    <source>
        <dbReference type="Proteomes" id="UP001597302"/>
    </source>
</evidence>
<dbReference type="SUPFAM" id="SSF46894">
    <property type="entry name" value="C-terminal effector domain of the bipartite response regulators"/>
    <property type="match status" value="1"/>
</dbReference>
<feature type="modified residue" description="4-aspartylphosphate" evidence="3">
    <location>
        <position position="93"/>
    </location>
</feature>
<keyword evidence="1 3" id="KW-0597">Phosphoprotein</keyword>
<dbReference type="RefSeq" id="WP_131577326.1">
    <property type="nucleotide sequence ID" value="NZ_CBCSAJ010000080.1"/>
</dbReference>
<evidence type="ECO:0000259" key="6">
    <source>
        <dbReference type="PROSITE" id="PS50110"/>
    </source>
</evidence>
<dbReference type="SMART" id="SM00421">
    <property type="entry name" value="HTH_LUXR"/>
    <property type="match status" value="1"/>
</dbReference>
<dbReference type="Pfam" id="PF00072">
    <property type="entry name" value="Response_reg"/>
    <property type="match status" value="1"/>
</dbReference>
<dbReference type="InterPro" id="IPR011006">
    <property type="entry name" value="CheY-like_superfamily"/>
</dbReference>
<dbReference type="PROSITE" id="PS50043">
    <property type="entry name" value="HTH_LUXR_2"/>
    <property type="match status" value="1"/>
</dbReference>
<dbReference type="PRINTS" id="PR00038">
    <property type="entry name" value="HTHLUXR"/>
</dbReference>
<feature type="domain" description="HTH luxR-type" evidence="5">
    <location>
        <begin position="180"/>
        <end position="245"/>
    </location>
</feature>
<dbReference type="InterPro" id="IPR016032">
    <property type="entry name" value="Sig_transdc_resp-reg_C-effctor"/>
</dbReference>
<dbReference type="InterPro" id="IPR001789">
    <property type="entry name" value="Sig_transdc_resp-reg_receiver"/>
</dbReference>
<evidence type="ECO:0000256" key="2">
    <source>
        <dbReference type="ARBA" id="ARBA00023125"/>
    </source>
</evidence>
<dbReference type="Proteomes" id="UP001597302">
    <property type="component" value="Unassembled WGS sequence"/>
</dbReference>
<dbReference type="InterPro" id="IPR036388">
    <property type="entry name" value="WH-like_DNA-bd_sf"/>
</dbReference>
<proteinExistence type="predicted"/>
<dbReference type="PANTHER" id="PTHR43214:SF43">
    <property type="entry name" value="TWO-COMPONENT RESPONSE REGULATOR"/>
    <property type="match status" value="1"/>
</dbReference>
<reference evidence="8" key="1">
    <citation type="journal article" date="2019" name="Int. J. Syst. Evol. Microbiol.">
        <title>The Global Catalogue of Microorganisms (GCM) 10K type strain sequencing project: providing services to taxonomists for standard genome sequencing and annotation.</title>
        <authorList>
            <consortium name="The Broad Institute Genomics Platform"/>
            <consortium name="The Broad Institute Genome Sequencing Center for Infectious Disease"/>
            <person name="Wu L."/>
            <person name="Ma J."/>
        </authorList>
    </citation>
    <scope>NUCLEOTIDE SEQUENCE [LARGE SCALE GENOMIC DNA]</scope>
    <source>
        <strain evidence="8">CCM 8875</strain>
    </source>
</reference>
<dbReference type="EMBL" id="JBHTOQ010000003">
    <property type="protein sequence ID" value="MFD1480080.1"/>
    <property type="molecule type" value="Genomic_DNA"/>
</dbReference>
<dbReference type="SMART" id="SM00448">
    <property type="entry name" value="REC"/>
    <property type="match status" value="1"/>
</dbReference>
<dbReference type="Gene3D" id="1.10.10.10">
    <property type="entry name" value="Winged helix-like DNA-binding domain superfamily/Winged helix DNA-binding domain"/>
    <property type="match status" value="1"/>
</dbReference>
<dbReference type="CDD" id="cd17535">
    <property type="entry name" value="REC_NarL-like"/>
    <property type="match status" value="1"/>
</dbReference>
<sequence>MTKHALVIDDHPITHLGASRLLRDLGYDTVGQAMSGEEALDQLARHAAGDRTAPGHPMSGHPISGNPVPGPCENLGPDSSRPDARLPDLIVLDISLPGTGGLDLVAPLLAAAPGARILIFSMNDQTGFAARALQAGAQGFLSKNAPPSDFRDAVRTLEAGEFYLAPKQAMALATLRAGAADDPLGALSDRERQVLGLIGQGLGLQAIADQLNVSYKTAANTSSALKKKLGVDGINGLMKFALDSGV</sequence>
<accession>A0ABW4DQU5</accession>
<feature type="region of interest" description="Disordered" evidence="4">
    <location>
        <begin position="49"/>
        <end position="80"/>
    </location>
</feature>
<dbReference type="InterPro" id="IPR000792">
    <property type="entry name" value="Tscrpt_reg_LuxR_C"/>
</dbReference>
<evidence type="ECO:0000259" key="5">
    <source>
        <dbReference type="PROSITE" id="PS50043"/>
    </source>
</evidence>
<evidence type="ECO:0000256" key="4">
    <source>
        <dbReference type="SAM" id="MobiDB-lite"/>
    </source>
</evidence>
<keyword evidence="8" id="KW-1185">Reference proteome</keyword>
<dbReference type="PANTHER" id="PTHR43214">
    <property type="entry name" value="TWO-COMPONENT RESPONSE REGULATOR"/>
    <property type="match status" value="1"/>
</dbReference>
<dbReference type="SUPFAM" id="SSF52172">
    <property type="entry name" value="CheY-like"/>
    <property type="match status" value="1"/>
</dbReference>
<name>A0ABW4DQU5_9RHOB</name>
<dbReference type="Gene3D" id="3.40.50.2300">
    <property type="match status" value="1"/>
</dbReference>
<dbReference type="InterPro" id="IPR039420">
    <property type="entry name" value="WalR-like"/>
</dbReference>
<gene>
    <name evidence="7" type="ORF">ACFQ5P_02100</name>
</gene>
<comment type="caution">
    <text evidence="7">The sequence shown here is derived from an EMBL/GenBank/DDBJ whole genome shotgun (WGS) entry which is preliminary data.</text>
</comment>
<protein>
    <submittedName>
        <fullName evidence="7">Response regulator</fullName>
    </submittedName>
</protein>
<evidence type="ECO:0000256" key="1">
    <source>
        <dbReference type="ARBA" id="ARBA00022553"/>
    </source>
</evidence>
<feature type="domain" description="Response regulatory" evidence="6">
    <location>
        <begin position="4"/>
        <end position="158"/>
    </location>
</feature>
<keyword evidence="2" id="KW-0238">DNA-binding</keyword>
<evidence type="ECO:0000313" key="7">
    <source>
        <dbReference type="EMBL" id="MFD1480080.1"/>
    </source>
</evidence>